<feature type="binding site" evidence="2">
    <location>
        <position position="102"/>
    </location>
    <ligand>
        <name>Fe cation</name>
        <dbReference type="ChEBI" id="CHEBI:24875"/>
    </ligand>
</feature>
<dbReference type="CDD" id="cd02910">
    <property type="entry name" value="cupin_Yhhw_N"/>
    <property type="match status" value="1"/>
</dbReference>
<dbReference type="PATRIC" id="fig|929558.5.peg.1431"/>
<evidence type="ECO:0000313" key="7">
    <source>
        <dbReference type="Proteomes" id="UP000006431"/>
    </source>
</evidence>
<dbReference type="Gene3D" id="2.60.120.10">
    <property type="entry name" value="Jelly Rolls"/>
    <property type="match status" value="2"/>
</dbReference>
<evidence type="ECO:0000259" key="5">
    <source>
        <dbReference type="Pfam" id="PF17954"/>
    </source>
</evidence>
<feature type="domain" description="Pirin N-terminal" evidence="4">
    <location>
        <begin position="9"/>
        <end position="120"/>
    </location>
</feature>
<dbReference type="InterPro" id="IPR041602">
    <property type="entry name" value="Quercetinase_C"/>
</dbReference>
<dbReference type="Pfam" id="PF02678">
    <property type="entry name" value="Pirin"/>
    <property type="match status" value="1"/>
</dbReference>
<evidence type="ECO:0000256" key="1">
    <source>
        <dbReference type="ARBA" id="ARBA00008416"/>
    </source>
</evidence>
<dbReference type="PANTHER" id="PTHR43212">
    <property type="entry name" value="QUERCETIN 2,3-DIOXYGENASE"/>
    <property type="match status" value="1"/>
</dbReference>
<dbReference type="EMBL" id="AFRZ01000001">
    <property type="protein sequence ID" value="EHP29964.1"/>
    <property type="molecule type" value="Genomic_DNA"/>
</dbReference>
<evidence type="ECO:0000256" key="3">
    <source>
        <dbReference type="RuleBase" id="RU003457"/>
    </source>
</evidence>
<name>B6BHG7_SULGG</name>
<dbReference type="eggNOG" id="COG1741">
    <property type="taxonomic scope" value="Bacteria"/>
</dbReference>
<accession>H1FT45</accession>
<dbReference type="PIRSF" id="PIRSF006232">
    <property type="entry name" value="Pirin"/>
    <property type="match status" value="1"/>
</dbReference>
<dbReference type="InterPro" id="IPR003829">
    <property type="entry name" value="Pirin_N_dom"/>
</dbReference>
<gene>
    <name evidence="6" type="ORF">SMGD1_1440</name>
</gene>
<feature type="binding site" evidence="2">
    <location>
        <position position="104"/>
    </location>
    <ligand>
        <name>Fe cation</name>
        <dbReference type="ChEBI" id="CHEBI:24875"/>
    </ligand>
</feature>
<keyword evidence="2" id="KW-0479">Metal-binding</keyword>
<comment type="similarity">
    <text evidence="1 3">Belongs to the pirin family.</text>
</comment>
<evidence type="ECO:0000313" key="6">
    <source>
        <dbReference type="EMBL" id="EHP29964.1"/>
    </source>
</evidence>
<dbReference type="PANTHER" id="PTHR43212:SF3">
    <property type="entry name" value="QUERCETIN 2,3-DIOXYGENASE"/>
    <property type="match status" value="1"/>
</dbReference>
<feature type="binding site" evidence="2">
    <location>
        <position position="58"/>
    </location>
    <ligand>
        <name>Fe cation</name>
        <dbReference type="ChEBI" id="CHEBI:24875"/>
    </ligand>
</feature>
<accession>B6BHG7</accession>
<reference evidence="6 7" key="1">
    <citation type="journal article" date="2012" name="Proc. Natl. Acad. Sci. U.S.A.">
        <title>Genome and physiology of a model Epsilonproteobacterium responsible for sulfide detoxification in marine oxygen depletion zones.</title>
        <authorList>
            <person name="Grote J."/>
            <person name="Schott T."/>
            <person name="Bruckner C.G."/>
            <person name="Glockner F.O."/>
            <person name="Jost G."/>
            <person name="Teeling H."/>
            <person name="Labrenz M."/>
            <person name="Jurgens K."/>
        </authorList>
    </citation>
    <scope>NUCLEOTIDE SEQUENCE [LARGE SCALE GENOMIC DNA]</scope>
    <source>
        <strain evidence="6 7">GD1</strain>
    </source>
</reference>
<dbReference type="OrthoDB" id="9780903at2"/>
<dbReference type="RefSeq" id="WP_008335475.1">
    <property type="nucleotide sequence ID" value="NZ_AFRZ01000001.1"/>
</dbReference>
<dbReference type="GO" id="GO:0046872">
    <property type="term" value="F:metal ion binding"/>
    <property type="evidence" value="ECO:0007669"/>
    <property type="project" value="UniProtKB-KW"/>
</dbReference>
<organism evidence="6 7">
    <name type="scientific">Sulfurimonas gotlandica (strain DSM 19862 / JCM 16533 / GD1)</name>
    <dbReference type="NCBI Taxonomy" id="929558"/>
    <lineage>
        <taxon>Bacteria</taxon>
        <taxon>Pseudomonadati</taxon>
        <taxon>Campylobacterota</taxon>
        <taxon>Epsilonproteobacteria</taxon>
        <taxon>Campylobacterales</taxon>
        <taxon>Sulfurimonadaceae</taxon>
        <taxon>Sulfurimonas</taxon>
    </lineage>
</organism>
<feature type="binding site" evidence="2">
    <location>
        <position position="60"/>
    </location>
    <ligand>
        <name>Fe cation</name>
        <dbReference type="ChEBI" id="CHEBI:24875"/>
    </ligand>
</feature>
<dbReference type="Pfam" id="PF17954">
    <property type="entry name" value="Pirin_C_2"/>
    <property type="match status" value="1"/>
</dbReference>
<keyword evidence="2" id="KW-0408">Iron</keyword>
<dbReference type="Proteomes" id="UP000006431">
    <property type="component" value="Unassembled WGS sequence"/>
</dbReference>
<evidence type="ECO:0000256" key="2">
    <source>
        <dbReference type="PIRSR" id="PIRSR006232-1"/>
    </source>
</evidence>
<dbReference type="InterPro" id="IPR014710">
    <property type="entry name" value="RmlC-like_jellyroll"/>
</dbReference>
<comment type="caution">
    <text evidence="6">The sequence shown here is derived from an EMBL/GenBank/DDBJ whole genome shotgun (WGS) entry which is preliminary data.</text>
</comment>
<proteinExistence type="inferred from homology"/>
<protein>
    <submittedName>
        <fullName evidence="6">Putative transcriptional regulator, Pirin family</fullName>
    </submittedName>
</protein>
<sequence>MLPTIHRATQRGIAEHGWLHSRFSFSFAEYYHPERMGFGALRVINDDIIEAGKGFPMHPHKEMEIISVVTKGSLEHSDSQGNHGVINEGEIQYMSAGSGVRHSEYNPSQSETTELFQIWIHPNQKGGEPLYDQRDFNTIEQTNHWVVLASGDAREHSIKMRQDALISTTKLKSGVTIELSTPSDGKGRLLFVVDGSIEIAGNELNKRDEIQITDKKSYTIKALADAHLMLFEVPL</sequence>
<comment type="cofactor">
    <cofactor evidence="2">
        <name>Fe cation</name>
        <dbReference type="ChEBI" id="CHEBI:24875"/>
    </cofactor>
    <text evidence="2">Binds 1 Fe cation per subunit.</text>
</comment>
<feature type="domain" description="Quercetin 2,3-dioxygenase C-terminal cupin" evidence="5">
    <location>
        <begin position="148"/>
        <end position="233"/>
    </location>
</feature>
<dbReference type="InterPro" id="IPR012093">
    <property type="entry name" value="Pirin"/>
</dbReference>
<evidence type="ECO:0000259" key="4">
    <source>
        <dbReference type="Pfam" id="PF02678"/>
    </source>
</evidence>
<dbReference type="STRING" id="929558.SMGD1_1440"/>
<dbReference type="InterPro" id="IPR011051">
    <property type="entry name" value="RmlC_Cupin_sf"/>
</dbReference>
<dbReference type="AlphaFoldDB" id="B6BHG7"/>
<dbReference type="HOGENOM" id="CLU_064194_2_2_7"/>
<dbReference type="SUPFAM" id="SSF51182">
    <property type="entry name" value="RmlC-like cupins"/>
    <property type="match status" value="1"/>
</dbReference>
<keyword evidence="7" id="KW-1185">Reference proteome</keyword>